<evidence type="ECO:0000313" key="3">
    <source>
        <dbReference type="EMBL" id="RNM41314.1"/>
    </source>
</evidence>
<keyword evidence="1" id="KW-1133">Transmembrane helix</keyword>
<feature type="transmembrane region" description="Helical" evidence="1">
    <location>
        <begin position="116"/>
        <end position="135"/>
    </location>
</feature>
<dbReference type="RefSeq" id="WP_114545964.1">
    <property type="nucleotide sequence ID" value="NZ_JAJCHC010000002.1"/>
</dbReference>
<evidence type="ECO:0008006" key="6">
    <source>
        <dbReference type="Google" id="ProtNLM"/>
    </source>
</evidence>
<dbReference type="AlphaFoldDB" id="A0A3N0IWD3"/>
<evidence type="ECO:0000313" key="5">
    <source>
        <dbReference type="Proteomes" id="UP000270112"/>
    </source>
</evidence>
<keyword evidence="4" id="KW-1185">Reference proteome</keyword>
<feature type="transmembrane region" description="Helical" evidence="1">
    <location>
        <begin position="52"/>
        <end position="78"/>
    </location>
</feature>
<accession>A0A3N0IWD3</accession>
<feature type="transmembrane region" description="Helical" evidence="1">
    <location>
        <begin position="12"/>
        <end position="32"/>
    </location>
</feature>
<reference evidence="2 4" key="1">
    <citation type="journal article" date="2018" name="Elife">
        <title>Discovery and characterization of a prevalent human gut bacterial enzyme sufficient for the inactivation of a family of plant toxins.</title>
        <authorList>
            <person name="Koppel N."/>
            <person name="Bisanz J.E."/>
            <person name="Pandelia M.E."/>
            <person name="Turnbaugh P.J."/>
            <person name="Balskus E.P."/>
        </authorList>
    </citation>
    <scope>NUCLEOTIDE SEQUENCE [LARGE SCALE GENOMIC DNA]</scope>
    <source>
        <strain evidence="2 4">DSM 16107</strain>
    </source>
</reference>
<evidence type="ECO:0000256" key="1">
    <source>
        <dbReference type="SAM" id="Phobius"/>
    </source>
</evidence>
<dbReference type="Proteomes" id="UP000270112">
    <property type="component" value="Unassembled WGS sequence"/>
</dbReference>
<name>A0A3N0IWD3_9ACTN</name>
<feature type="transmembrane region" description="Helical" evidence="1">
    <location>
        <begin position="90"/>
        <end position="110"/>
    </location>
</feature>
<dbReference type="Proteomes" id="UP000253817">
    <property type="component" value="Unassembled WGS sequence"/>
</dbReference>
<keyword evidence="1" id="KW-0472">Membrane</keyword>
<keyword evidence="1" id="KW-0812">Transmembrane</keyword>
<dbReference type="OrthoDB" id="3175499at2"/>
<gene>
    <name evidence="2" type="ORF">C1876_06810</name>
    <name evidence="3" type="ORF">DMP09_10290</name>
</gene>
<reference evidence="5" key="2">
    <citation type="submission" date="2018-05" db="EMBL/GenBank/DDBJ databases">
        <title>Genome Sequencing of selected type strains of the family Eggerthellaceae.</title>
        <authorList>
            <person name="Danylec N."/>
            <person name="Stoll D.A."/>
            <person name="Doetsch A."/>
            <person name="Huch M."/>
        </authorList>
    </citation>
    <scope>NUCLEOTIDE SEQUENCE [LARGE SCALE GENOMIC DNA]</scope>
    <source>
        <strain evidence="5">DSM 16107</strain>
    </source>
</reference>
<dbReference type="EMBL" id="PPTT01000009">
    <property type="protein sequence ID" value="RDB69474.1"/>
    <property type="molecule type" value="Genomic_DNA"/>
</dbReference>
<proteinExistence type="predicted"/>
<organism evidence="3 5">
    <name type="scientific">Eggerthella sinensis</name>
    <dbReference type="NCBI Taxonomy" id="242230"/>
    <lineage>
        <taxon>Bacteria</taxon>
        <taxon>Bacillati</taxon>
        <taxon>Actinomycetota</taxon>
        <taxon>Coriobacteriia</taxon>
        <taxon>Eggerthellales</taxon>
        <taxon>Eggerthellaceae</taxon>
        <taxon>Eggerthella</taxon>
    </lineage>
</organism>
<comment type="caution">
    <text evidence="3">The sequence shown here is derived from an EMBL/GenBank/DDBJ whole genome shotgun (WGS) entry which is preliminary data.</text>
</comment>
<protein>
    <recommendedName>
        <fullName evidence="6">DUF4064 domain-containing protein</fullName>
    </recommendedName>
</protein>
<sequence length="139" mass="14278">MSGSQKALKVISILLLVWGILMLLLGVFLTAGSQVPGMSAESMDVNGTTMNMATAAIGIGVGTIVAGVVYVVIALLGLRGAKNPRKAGAFFVLCIIGLVLSLISLGMGIAQGTFQWQSLIGILIIAVCTYLANAVKKQA</sequence>
<reference evidence="3" key="3">
    <citation type="journal article" date="2019" name="Microbiol. Resour. Announc.">
        <title>Draft Genome Sequences of Type Strains of Gordonibacter faecihominis, Paraeggerthella hongkongensis, Parvibacter caecicola,Slackia equolifaciens, Slackia faecicanis, and Slackia isoflavoniconvertens.</title>
        <authorList>
            <person name="Danylec N."/>
            <person name="Stoll D.A."/>
            <person name="Dotsch A."/>
            <person name="Huch M."/>
        </authorList>
    </citation>
    <scope>NUCLEOTIDE SEQUENCE</scope>
    <source>
        <strain evidence="3">DSM 16107</strain>
    </source>
</reference>
<evidence type="ECO:0000313" key="2">
    <source>
        <dbReference type="EMBL" id="RDB69474.1"/>
    </source>
</evidence>
<evidence type="ECO:0000313" key="4">
    <source>
        <dbReference type="Proteomes" id="UP000253817"/>
    </source>
</evidence>
<dbReference type="EMBL" id="QICC01000041">
    <property type="protein sequence ID" value="RNM41314.1"/>
    <property type="molecule type" value="Genomic_DNA"/>
</dbReference>